<evidence type="ECO:0000313" key="1">
    <source>
        <dbReference type="EMBL" id="QHU27108.1"/>
    </source>
</evidence>
<dbReference type="AlphaFoldDB" id="A0A6C0LBP3"/>
<sequence>MIYNSLFSAISQAYPQLIRSLSAAYPQAYPQLIHSLSTGIRQHPIMTTFYDNINDFFESDELLKNIINEPRINSLHSKIIKDYKDKIKGSDEYFEDKVLSSFDEYVNRCEHADIYDDICNNIIFIYYKSIIELNEYYSDINKKRKFDL</sequence>
<dbReference type="EMBL" id="MN740451">
    <property type="protein sequence ID" value="QHU27108.1"/>
    <property type="molecule type" value="Genomic_DNA"/>
</dbReference>
<protein>
    <submittedName>
        <fullName evidence="1">Uncharacterized protein</fullName>
    </submittedName>
</protein>
<name>A0A6C0LBP3_9ZZZZ</name>
<reference evidence="1" key="1">
    <citation type="journal article" date="2020" name="Nature">
        <title>Giant virus diversity and host interactions through global metagenomics.</title>
        <authorList>
            <person name="Schulz F."/>
            <person name="Roux S."/>
            <person name="Paez-Espino D."/>
            <person name="Jungbluth S."/>
            <person name="Walsh D.A."/>
            <person name="Denef V.J."/>
            <person name="McMahon K.D."/>
            <person name="Konstantinidis K.T."/>
            <person name="Eloe-Fadrosh E.A."/>
            <person name="Kyrpides N.C."/>
            <person name="Woyke T."/>
        </authorList>
    </citation>
    <scope>NUCLEOTIDE SEQUENCE</scope>
    <source>
        <strain evidence="1">GVMAG-M-3300027763-16</strain>
    </source>
</reference>
<organism evidence="1">
    <name type="scientific">viral metagenome</name>
    <dbReference type="NCBI Taxonomy" id="1070528"/>
    <lineage>
        <taxon>unclassified sequences</taxon>
        <taxon>metagenomes</taxon>
        <taxon>organismal metagenomes</taxon>
    </lineage>
</organism>
<proteinExistence type="predicted"/>
<accession>A0A6C0LBP3</accession>